<keyword evidence="6" id="KW-1185">Reference proteome</keyword>
<feature type="region of interest" description="Disordered" evidence="4">
    <location>
        <begin position="338"/>
        <end position="377"/>
    </location>
</feature>
<feature type="region of interest" description="Disordered" evidence="4">
    <location>
        <begin position="394"/>
        <end position="440"/>
    </location>
</feature>
<protein>
    <recommendedName>
        <fullName evidence="7">Tetratricopeptide repeat protein</fullName>
    </recommendedName>
</protein>
<dbReference type="InterPro" id="IPR051012">
    <property type="entry name" value="CellSynth/LPSAsmb/PSIAsmb"/>
</dbReference>
<dbReference type="PROSITE" id="PS50005">
    <property type="entry name" value="TPR"/>
    <property type="match status" value="2"/>
</dbReference>
<evidence type="ECO:0000256" key="4">
    <source>
        <dbReference type="SAM" id="MobiDB-lite"/>
    </source>
</evidence>
<dbReference type="Proteomes" id="UP001144352">
    <property type="component" value="Unassembled WGS sequence"/>
</dbReference>
<gene>
    <name evidence="5" type="ORF">GHYDROH2_23850</name>
</gene>
<evidence type="ECO:0000256" key="3">
    <source>
        <dbReference type="PROSITE-ProRule" id="PRU00339"/>
    </source>
</evidence>
<dbReference type="AlphaFoldDB" id="A0A9W6G130"/>
<feature type="compositionally biased region" description="Low complexity" evidence="4">
    <location>
        <begin position="343"/>
        <end position="354"/>
    </location>
</feature>
<reference evidence="5" key="1">
    <citation type="submission" date="2022-12" db="EMBL/GenBank/DDBJ databases">
        <title>Reference genome sequencing for broad-spectrum identification of bacterial and archaeal isolates by mass spectrometry.</title>
        <authorList>
            <person name="Sekiguchi Y."/>
            <person name="Tourlousse D.M."/>
        </authorList>
    </citation>
    <scope>NUCLEOTIDE SEQUENCE</scope>
    <source>
        <strain evidence="5">H2</strain>
    </source>
</reference>
<dbReference type="RefSeq" id="WP_214185469.1">
    <property type="nucleotide sequence ID" value="NZ_BSDS01000002.1"/>
</dbReference>
<accession>A0A9W6G130</accession>
<feature type="compositionally biased region" description="Acidic residues" evidence="4">
    <location>
        <begin position="355"/>
        <end position="377"/>
    </location>
</feature>
<evidence type="ECO:0008006" key="7">
    <source>
        <dbReference type="Google" id="ProtNLM"/>
    </source>
</evidence>
<dbReference type="Pfam" id="PF14559">
    <property type="entry name" value="TPR_19"/>
    <property type="match status" value="1"/>
</dbReference>
<dbReference type="EMBL" id="BSDS01000002">
    <property type="protein sequence ID" value="GLI38884.1"/>
    <property type="molecule type" value="Genomic_DNA"/>
</dbReference>
<comment type="caution">
    <text evidence="5">The sequence shown here is derived from an EMBL/GenBank/DDBJ whole genome shotgun (WGS) entry which is preliminary data.</text>
</comment>
<evidence type="ECO:0000313" key="5">
    <source>
        <dbReference type="EMBL" id="GLI38884.1"/>
    </source>
</evidence>
<dbReference type="InterPro" id="IPR019734">
    <property type="entry name" value="TPR_rpt"/>
</dbReference>
<evidence type="ECO:0000256" key="2">
    <source>
        <dbReference type="ARBA" id="ARBA00022803"/>
    </source>
</evidence>
<keyword evidence="2 3" id="KW-0802">TPR repeat</keyword>
<name>A0A9W6G130_9BACT</name>
<dbReference type="PANTHER" id="PTHR45586:SF1">
    <property type="entry name" value="LIPOPOLYSACCHARIDE ASSEMBLY PROTEIN B"/>
    <property type="match status" value="1"/>
</dbReference>
<dbReference type="Gene3D" id="1.25.40.10">
    <property type="entry name" value="Tetratricopeptide repeat domain"/>
    <property type="match status" value="4"/>
</dbReference>
<proteinExistence type="predicted"/>
<evidence type="ECO:0000256" key="1">
    <source>
        <dbReference type="ARBA" id="ARBA00022737"/>
    </source>
</evidence>
<dbReference type="PANTHER" id="PTHR45586">
    <property type="entry name" value="TPR REPEAT-CONTAINING PROTEIN PA4667"/>
    <property type="match status" value="1"/>
</dbReference>
<keyword evidence="1" id="KW-0677">Repeat</keyword>
<dbReference type="SMART" id="SM00028">
    <property type="entry name" value="TPR"/>
    <property type="match status" value="6"/>
</dbReference>
<organism evidence="5 6">
    <name type="scientific">Geobacter hydrogenophilus</name>
    <dbReference type="NCBI Taxonomy" id="40983"/>
    <lineage>
        <taxon>Bacteria</taxon>
        <taxon>Pseudomonadati</taxon>
        <taxon>Thermodesulfobacteriota</taxon>
        <taxon>Desulfuromonadia</taxon>
        <taxon>Geobacterales</taxon>
        <taxon>Geobacteraceae</taxon>
        <taxon>Geobacter</taxon>
    </lineage>
</organism>
<sequence length="668" mass="74503">MSSKKDKFLDNAQKFLVKGQLDRALREYEQAVAIDPKDVRVRQKYAELLVRANRKDDALKEFEVIGKYYSDNGFYLKAIAVYKQIQKLTPSNLDISLTLGSLNEKQGLIGNALAEYKFVFDHYERSNRFMDAVAVLEKMLAADRDNLNIRLKLAETRHRANLIDDAYHDYTELARELRSKGDNAAYARVCERIASLFPDRKDFLLTVAENQIRDGKATAAIPLLKQIVGDDRWNPKALYLLADAARAVADPAMVKGAYGQIIKRFPGEITAIKGFLFSLKAEGNVDEAVRVLRHVEPELIRAEPETLEQFYLSFRDLSPDHPAIVEGLQRIRGAAGIDEPASATEPAVEQVPEVVEPEEADFAPQPEEADSVMEEPPAEDIPWEEEIDISFDSDGASIEGNRTTEGETSESPSFLHNEGVSLSEADEGSIRFDDSPEEETREVEVELADFSSITPDWLDEAPDSAMDKPGETTFSEGFSLDFTDGELEDVIPPPPLDSPMPKPDKYGLDGLFSAFKKGVGEQLTQDDTESHYSLGIAYKEMGLFDDAIVEFQSASRDQRRLADCITLQGICSREKGDPAKAEEYFRSGLAVEGLNREERLCLTYELALLYEMIGDRNRALAGYREALALNPGFRDVAQKIANLRSDGDTHDTADLELLDLDEVEEGAG</sequence>
<feature type="repeat" description="TPR" evidence="3">
    <location>
        <begin position="600"/>
        <end position="633"/>
    </location>
</feature>
<dbReference type="SUPFAM" id="SSF48452">
    <property type="entry name" value="TPR-like"/>
    <property type="match status" value="3"/>
</dbReference>
<evidence type="ECO:0000313" key="6">
    <source>
        <dbReference type="Proteomes" id="UP001144352"/>
    </source>
</evidence>
<dbReference type="InterPro" id="IPR011990">
    <property type="entry name" value="TPR-like_helical_dom_sf"/>
</dbReference>
<feature type="repeat" description="TPR" evidence="3">
    <location>
        <begin position="5"/>
        <end position="38"/>
    </location>
</feature>